<comment type="caution">
    <text evidence="9">The sequence shown here is derived from an EMBL/GenBank/DDBJ whole genome shotgun (WGS) entry which is preliminary data.</text>
</comment>
<evidence type="ECO:0000259" key="8">
    <source>
        <dbReference type="SMART" id="SM01332"/>
    </source>
</evidence>
<dbReference type="Pfam" id="PF00134">
    <property type="entry name" value="Cyclin_N"/>
    <property type="match status" value="1"/>
</dbReference>
<dbReference type="InterPro" id="IPR004367">
    <property type="entry name" value="Cyclin_C-dom"/>
</dbReference>
<dbReference type="GO" id="GO:0005737">
    <property type="term" value="C:cytoplasm"/>
    <property type="evidence" value="ECO:0000318"/>
    <property type="project" value="GO_Central"/>
</dbReference>
<evidence type="ECO:0000256" key="3">
    <source>
        <dbReference type="ARBA" id="ARBA00023127"/>
    </source>
</evidence>
<evidence type="ECO:0000256" key="6">
    <source>
        <dbReference type="SAM" id="MobiDB-lite"/>
    </source>
</evidence>
<dbReference type="CDD" id="cd20543">
    <property type="entry name" value="CYCLIN_AtCycD-like_rpt1"/>
    <property type="match status" value="1"/>
</dbReference>
<dbReference type="CDD" id="cd20544">
    <property type="entry name" value="CYCLIN_AtCycD-like_rpt2"/>
    <property type="match status" value="1"/>
</dbReference>
<proteinExistence type="inferred from homology"/>
<gene>
    <name evidence="9" type="ORF">ZOSMA_142G00120</name>
</gene>
<dbReference type="Pfam" id="PF02984">
    <property type="entry name" value="Cyclin_C"/>
    <property type="match status" value="1"/>
</dbReference>
<dbReference type="OMA" id="KRVMHAS"/>
<dbReference type="GO" id="GO:0000082">
    <property type="term" value="P:G1/S transition of mitotic cell cycle"/>
    <property type="evidence" value="ECO:0000318"/>
    <property type="project" value="GO_Central"/>
</dbReference>
<feature type="compositionally biased region" description="Low complexity" evidence="6">
    <location>
        <begin position="312"/>
        <end position="323"/>
    </location>
</feature>
<dbReference type="EMBL" id="LFYR01000543">
    <property type="protein sequence ID" value="KMZ73713.1"/>
    <property type="molecule type" value="Genomic_DNA"/>
</dbReference>
<evidence type="ECO:0000313" key="10">
    <source>
        <dbReference type="Proteomes" id="UP000036987"/>
    </source>
</evidence>
<dbReference type="InterPro" id="IPR036915">
    <property type="entry name" value="Cyclin-like_sf"/>
</dbReference>
<comment type="similarity">
    <text evidence="1">Belongs to the cyclin family. Cyclin D subfamily.</text>
</comment>
<dbReference type="InterPro" id="IPR039361">
    <property type="entry name" value="Cyclin"/>
</dbReference>
<keyword evidence="3 5" id="KW-0195">Cyclin</keyword>
<feature type="domain" description="Cyclin C-terminal" evidence="8">
    <location>
        <begin position="178"/>
        <end position="296"/>
    </location>
</feature>
<protein>
    <submittedName>
        <fullName evidence="9">Cyclin D3</fullName>
    </submittedName>
</protein>
<keyword evidence="2" id="KW-0132">Cell division</keyword>
<dbReference type="SMART" id="SM00385">
    <property type="entry name" value="CYCLIN"/>
    <property type="match status" value="1"/>
</dbReference>
<sequence length="338" mass="39056">MEEVRSNPNPVCFDLYCVETTVEEVDEEEVFRSEEVYLPVMLFWEDDELVVLLKKEKQQTHVYQPTRPFLFSARMEGVRWLMLASSQLGFNTQTTILAVHYLDRFMSSEGSKISESQPWLVQLCSVTCLSIAAKVEETHVPLLLDLQVEDTRFVFEARTLQRMELLVLSTLDWKMNPITPLSFVDHMVRRMASENRKNKSQHWKFQKMCHSTLLSVIADSRWLEYLPSVLAAATMLHVLDQMEEESRRDQIISLLDTNQEEVNRCCEFVLGTISMSEAPAASANQKRKYPCYYPPPPSPDGIIRTSMFSFDSSNDSFSSSPSPQYHHHLPVLKSKRAE</sequence>
<evidence type="ECO:0000256" key="4">
    <source>
        <dbReference type="ARBA" id="ARBA00023306"/>
    </source>
</evidence>
<feature type="domain" description="Cyclin-like" evidence="7">
    <location>
        <begin position="79"/>
        <end position="169"/>
    </location>
</feature>
<dbReference type="SUPFAM" id="SSF47954">
    <property type="entry name" value="Cyclin-like"/>
    <property type="match status" value="2"/>
</dbReference>
<reference evidence="10" key="1">
    <citation type="journal article" date="2016" name="Nature">
        <title>The genome of the seagrass Zostera marina reveals angiosperm adaptation to the sea.</title>
        <authorList>
            <person name="Olsen J.L."/>
            <person name="Rouze P."/>
            <person name="Verhelst B."/>
            <person name="Lin Y.-C."/>
            <person name="Bayer T."/>
            <person name="Collen J."/>
            <person name="Dattolo E."/>
            <person name="De Paoli E."/>
            <person name="Dittami S."/>
            <person name="Maumus F."/>
            <person name="Michel G."/>
            <person name="Kersting A."/>
            <person name="Lauritano C."/>
            <person name="Lohaus R."/>
            <person name="Toepel M."/>
            <person name="Tonon T."/>
            <person name="Vanneste K."/>
            <person name="Amirebrahimi M."/>
            <person name="Brakel J."/>
            <person name="Bostroem C."/>
            <person name="Chovatia M."/>
            <person name="Grimwood J."/>
            <person name="Jenkins J.W."/>
            <person name="Jueterbock A."/>
            <person name="Mraz A."/>
            <person name="Stam W.T."/>
            <person name="Tice H."/>
            <person name="Bornberg-Bauer E."/>
            <person name="Green P.J."/>
            <person name="Pearson G.A."/>
            <person name="Procaccini G."/>
            <person name="Duarte C.M."/>
            <person name="Schmutz J."/>
            <person name="Reusch T.B.H."/>
            <person name="Van de Peer Y."/>
        </authorList>
    </citation>
    <scope>NUCLEOTIDE SEQUENCE [LARGE SCALE GENOMIC DNA]</scope>
    <source>
        <strain evidence="10">cv. Finnish</strain>
    </source>
</reference>
<dbReference type="GO" id="GO:0051301">
    <property type="term" value="P:cell division"/>
    <property type="evidence" value="ECO:0007669"/>
    <property type="project" value="UniProtKB-KW"/>
</dbReference>
<dbReference type="FunFam" id="1.10.472.10:FF:000060">
    <property type="entry name" value="D6-type cyclin"/>
    <property type="match status" value="1"/>
</dbReference>
<evidence type="ECO:0000256" key="5">
    <source>
        <dbReference type="RuleBase" id="RU000383"/>
    </source>
</evidence>
<dbReference type="AlphaFoldDB" id="A0A0K9PXE2"/>
<organism evidence="9 10">
    <name type="scientific">Zostera marina</name>
    <name type="common">Eelgrass</name>
    <dbReference type="NCBI Taxonomy" id="29655"/>
    <lineage>
        <taxon>Eukaryota</taxon>
        <taxon>Viridiplantae</taxon>
        <taxon>Streptophyta</taxon>
        <taxon>Embryophyta</taxon>
        <taxon>Tracheophyta</taxon>
        <taxon>Spermatophyta</taxon>
        <taxon>Magnoliopsida</taxon>
        <taxon>Liliopsida</taxon>
        <taxon>Zosteraceae</taxon>
        <taxon>Zostera</taxon>
    </lineage>
</organism>
<dbReference type="GO" id="GO:0016538">
    <property type="term" value="F:cyclin-dependent protein serine/threonine kinase regulator activity"/>
    <property type="evidence" value="ECO:0000318"/>
    <property type="project" value="GO_Central"/>
</dbReference>
<dbReference type="InterPro" id="IPR013763">
    <property type="entry name" value="Cyclin-like_dom"/>
</dbReference>
<evidence type="ECO:0000256" key="1">
    <source>
        <dbReference type="ARBA" id="ARBA00009065"/>
    </source>
</evidence>
<dbReference type="InterPro" id="IPR006671">
    <property type="entry name" value="Cyclin_N"/>
</dbReference>
<accession>A0A0K9PXE2</accession>
<evidence type="ECO:0000256" key="2">
    <source>
        <dbReference type="ARBA" id="ARBA00022618"/>
    </source>
</evidence>
<dbReference type="PANTHER" id="PTHR10177">
    <property type="entry name" value="CYCLINS"/>
    <property type="match status" value="1"/>
</dbReference>
<feature type="compositionally biased region" description="Basic residues" evidence="6">
    <location>
        <begin position="325"/>
        <end position="338"/>
    </location>
</feature>
<dbReference type="Gene3D" id="1.10.472.10">
    <property type="entry name" value="Cyclin-like"/>
    <property type="match status" value="2"/>
</dbReference>
<dbReference type="SMART" id="SM01332">
    <property type="entry name" value="Cyclin_C"/>
    <property type="match status" value="1"/>
</dbReference>
<dbReference type="GO" id="GO:0000307">
    <property type="term" value="C:cyclin-dependent protein kinase holoenzyme complex"/>
    <property type="evidence" value="ECO:0000318"/>
    <property type="project" value="GO_Central"/>
</dbReference>
<dbReference type="STRING" id="29655.A0A0K9PXE2"/>
<dbReference type="GO" id="GO:0005634">
    <property type="term" value="C:nucleus"/>
    <property type="evidence" value="ECO:0000318"/>
    <property type="project" value="GO_Central"/>
</dbReference>
<evidence type="ECO:0000259" key="7">
    <source>
        <dbReference type="SMART" id="SM00385"/>
    </source>
</evidence>
<keyword evidence="4" id="KW-0131">Cell cycle</keyword>
<dbReference type="Proteomes" id="UP000036987">
    <property type="component" value="Unassembled WGS sequence"/>
</dbReference>
<dbReference type="OrthoDB" id="5590282at2759"/>
<name>A0A0K9PXE2_ZOSMR</name>
<keyword evidence="10" id="KW-1185">Reference proteome</keyword>
<evidence type="ECO:0000313" key="9">
    <source>
        <dbReference type="EMBL" id="KMZ73713.1"/>
    </source>
</evidence>
<feature type="region of interest" description="Disordered" evidence="6">
    <location>
        <begin position="312"/>
        <end position="338"/>
    </location>
</feature>